<dbReference type="Gene3D" id="3.60.15.10">
    <property type="entry name" value="Ribonuclease Z/Hydroxyacylglutathione hydrolase-like"/>
    <property type="match status" value="1"/>
</dbReference>
<dbReference type="CDD" id="cd07724">
    <property type="entry name" value="POD-like_MBL-fold"/>
    <property type="match status" value="1"/>
</dbReference>
<dbReference type="PANTHER" id="PTHR43084">
    <property type="entry name" value="PERSULFIDE DIOXYGENASE ETHE1"/>
    <property type="match status" value="1"/>
</dbReference>
<name>A0AAJ0B9X8_9PEZI</name>
<keyword evidence="1" id="KW-0479">Metal-binding</keyword>
<keyword evidence="4" id="KW-1185">Reference proteome</keyword>
<evidence type="ECO:0000313" key="3">
    <source>
        <dbReference type="EMBL" id="KAK1752061.1"/>
    </source>
</evidence>
<dbReference type="InterPro" id="IPR044528">
    <property type="entry name" value="POD-like_MBL-fold"/>
</dbReference>
<dbReference type="SMART" id="SM00849">
    <property type="entry name" value="Lactamase_B"/>
    <property type="match status" value="1"/>
</dbReference>
<accession>A0AAJ0B9X8</accession>
<dbReference type="Proteomes" id="UP001239445">
    <property type="component" value="Unassembled WGS sequence"/>
</dbReference>
<sequence length="299" mass="32592">MPAEPIVHACFEPNTATWQYVVADPSTGAAVIIDSVLDFDPARNAISTGTADGLLALVNEKGYTVERILETHAHADHLTASRYLQQRLAGSGKRPDICIGKRIVGVQERFGARYGIDKSEYEGAFDHLFDDEEVFAIGDLQARAIHLPGHTPDHLGYMIGANVFCGDSLFNTDVGSARCDFPDGNAHELYNSVSKLFALPDDTKIWTGHDYPPAGDGGRAEPLAFTTVADQKQANKHLRTGTTAEDFVRWRTERDAGLGEPRLLHQALQFNIRAGRLPAATKGGDRLLHLPLRVPASLL</sequence>
<protein>
    <submittedName>
        <fullName evidence="3">Beta-lactamase-like protein</fullName>
    </submittedName>
</protein>
<dbReference type="AlphaFoldDB" id="A0AAJ0B9X8"/>
<dbReference type="GO" id="GO:0070813">
    <property type="term" value="P:hydrogen sulfide metabolic process"/>
    <property type="evidence" value="ECO:0007669"/>
    <property type="project" value="TreeGrafter"/>
</dbReference>
<dbReference type="InterPro" id="IPR001279">
    <property type="entry name" value="Metallo-B-lactamas"/>
</dbReference>
<evidence type="ECO:0000313" key="4">
    <source>
        <dbReference type="Proteomes" id="UP001239445"/>
    </source>
</evidence>
<dbReference type="GO" id="GO:0046872">
    <property type="term" value="F:metal ion binding"/>
    <property type="evidence" value="ECO:0007669"/>
    <property type="project" value="UniProtKB-KW"/>
</dbReference>
<organism evidence="3 4">
    <name type="scientific">Echria macrotheca</name>
    <dbReference type="NCBI Taxonomy" id="438768"/>
    <lineage>
        <taxon>Eukaryota</taxon>
        <taxon>Fungi</taxon>
        <taxon>Dikarya</taxon>
        <taxon>Ascomycota</taxon>
        <taxon>Pezizomycotina</taxon>
        <taxon>Sordariomycetes</taxon>
        <taxon>Sordariomycetidae</taxon>
        <taxon>Sordariales</taxon>
        <taxon>Schizotheciaceae</taxon>
        <taxon>Echria</taxon>
    </lineage>
</organism>
<comment type="caution">
    <text evidence="3">The sequence shown here is derived from an EMBL/GenBank/DDBJ whole genome shotgun (WGS) entry which is preliminary data.</text>
</comment>
<dbReference type="SUPFAM" id="SSF56281">
    <property type="entry name" value="Metallo-hydrolase/oxidoreductase"/>
    <property type="match status" value="1"/>
</dbReference>
<dbReference type="GO" id="GO:0050313">
    <property type="term" value="F:sulfur dioxygenase activity"/>
    <property type="evidence" value="ECO:0007669"/>
    <property type="project" value="InterPro"/>
</dbReference>
<dbReference type="EMBL" id="MU839840">
    <property type="protein sequence ID" value="KAK1752061.1"/>
    <property type="molecule type" value="Genomic_DNA"/>
</dbReference>
<gene>
    <name evidence="3" type="ORF">QBC47DRAFT_306718</name>
</gene>
<reference evidence="3" key="1">
    <citation type="submission" date="2023-06" db="EMBL/GenBank/DDBJ databases">
        <title>Genome-scale phylogeny and comparative genomics of the fungal order Sordariales.</title>
        <authorList>
            <consortium name="Lawrence Berkeley National Laboratory"/>
            <person name="Hensen N."/>
            <person name="Bonometti L."/>
            <person name="Westerberg I."/>
            <person name="Brannstrom I.O."/>
            <person name="Guillou S."/>
            <person name="Cros-Aarteil S."/>
            <person name="Calhoun S."/>
            <person name="Haridas S."/>
            <person name="Kuo A."/>
            <person name="Mondo S."/>
            <person name="Pangilinan J."/>
            <person name="Riley R."/>
            <person name="Labutti K."/>
            <person name="Andreopoulos B."/>
            <person name="Lipzen A."/>
            <person name="Chen C."/>
            <person name="Yanf M."/>
            <person name="Daum C."/>
            <person name="Ng V."/>
            <person name="Clum A."/>
            <person name="Steindorff A."/>
            <person name="Ohm R."/>
            <person name="Martin F."/>
            <person name="Silar P."/>
            <person name="Natvig D."/>
            <person name="Lalanne C."/>
            <person name="Gautier V."/>
            <person name="Ament-Velasquez S.L."/>
            <person name="Kruys A."/>
            <person name="Hutchinson M.I."/>
            <person name="Powell A.J."/>
            <person name="Barry K."/>
            <person name="Miller A.N."/>
            <person name="Grigoriev I.V."/>
            <person name="Debuchy R."/>
            <person name="Gladieux P."/>
            <person name="Thoren M.H."/>
            <person name="Johannesson H."/>
        </authorList>
    </citation>
    <scope>NUCLEOTIDE SEQUENCE</scope>
    <source>
        <strain evidence="3">PSN4</strain>
    </source>
</reference>
<dbReference type="FunFam" id="3.60.15.10:FF:000033">
    <property type="entry name" value="MBL fold metallo-hydrolase"/>
    <property type="match status" value="1"/>
</dbReference>
<feature type="domain" description="Metallo-beta-lactamase" evidence="2">
    <location>
        <begin position="16"/>
        <end position="209"/>
    </location>
</feature>
<dbReference type="GO" id="GO:0006749">
    <property type="term" value="P:glutathione metabolic process"/>
    <property type="evidence" value="ECO:0007669"/>
    <property type="project" value="InterPro"/>
</dbReference>
<proteinExistence type="predicted"/>
<dbReference type="InterPro" id="IPR051682">
    <property type="entry name" value="Mito_Persulfide_Diox"/>
</dbReference>
<dbReference type="InterPro" id="IPR036866">
    <property type="entry name" value="RibonucZ/Hydroxyglut_hydro"/>
</dbReference>
<dbReference type="Pfam" id="PF00753">
    <property type="entry name" value="Lactamase_B"/>
    <property type="match status" value="1"/>
</dbReference>
<evidence type="ECO:0000256" key="1">
    <source>
        <dbReference type="ARBA" id="ARBA00022723"/>
    </source>
</evidence>
<dbReference type="PANTHER" id="PTHR43084:SF1">
    <property type="entry name" value="PERSULFIDE DIOXYGENASE ETHE1, MITOCHONDRIAL"/>
    <property type="match status" value="1"/>
</dbReference>
<evidence type="ECO:0000259" key="2">
    <source>
        <dbReference type="SMART" id="SM00849"/>
    </source>
</evidence>